<feature type="transmembrane region" description="Helical" evidence="1">
    <location>
        <begin position="73"/>
        <end position="93"/>
    </location>
</feature>
<protein>
    <submittedName>
        <fullName evidence="2">YggT family protein</fullName>
    </submittedName>
</protein>
<dbReference type="InterPro" id="IPR003425">
    <property type="entry name" value="CCB3/YggT"/>
</dbReference>
<proteinExistence type="predicted"/>
<dbReference type="Proteomes" id="UP001162802">
    <property type="component" value="Unassembled WGS sequence"/>
</dbReference>
<dbReference type="Pfam" id="PF02325">
    <property type="entry name" value="CCB3_YggT"/>
    <property type="match status" value="1"/>
</dbReference>
<keyword evidence="1" id="KW-1133">Transmembrane helix</keyword>
<keyword evidence="1" id="KW-0472">Membrane</keyword>
<organism evidence="2 3">
    <name type="scientific">Novosphingobium mangrovi</name>
    <name type="common">ex Hu et al. 2023</name>
    <dbReference type="NCBI Taxonomy" id="2930094"/>
    <lineage>
        <taxon>Bacteria</taxon>
        <taxon>Pseudomonadati</taxon>
        <taxon>Pseudomonadota</taxon>
        <taxon>Alphaproteobacteria</taxon>
        <taxon>Sphingomonadales</taxon>
        <taxon>Sphingomonadaceae</taxon>
        <taxon>Novosphingobium</taxon>
    </lineage>
</organism>
<feature type="transmembrane region" description="Helical" evidence="1">
    <location>
        <begin position="12"/>
        <end position="33"/>
    </location>
</feature>
<evidence type="ECO:0000313" key="2">
    <source>
        <dbReference type="EMBL" id="MCJ1961221.1"/>
    </source>
</evidence>
<name>A0ABT0ADE2_9SPHN</name>
<keyword evidence="1" id="KW-0812">Transmembrane</keyword>
<keyword evidence="3" id="KW-1185">Reference proteome</keyword>
<evidence type="ECO:0000256" key="1">
    <source>
        <dbReference type="SAM" id="Phobius"/>
    </source>
</evidence>
<comment type="caution">
    <text evidence="2">The sequence shown here is derived from an EMBL/GenBank/DDBJ whole genome shotgun (WGS) entry which is preliminary data.</text>
</comment>
<gene>
    <name evidence="2" type="ORF">MTR65_11045</name>
</gene>
<dbReference type="RefSeq" id="WP_039388887.1">
    <property type="nucleotide sequence ID" value="NZ_JALHAT010000016.1"/>
</dbReference>
<reference evidence="2" key="1">
    <citation type="submission" date="2022-03" db="EMBL/GenBank/DDBJ databases">
        <title>Identification of a novel bacterium isolated from mangrove sediments.</title>
        <authorList>
            <person name="Pan X."/>
        </authorList>
    </citation>
    <scope>NUCLEOTIDE SEQUENCE</scope>
    <source>
        <strain evidence="2">B2637</strain>
    </source>
</reference>
<dbReference type="EMBL" id="JALHAT010000016">
    <property type="protein sequence ID" value="MCJ1961221.1"/>
    <property type="molecule type" value="Genomic_DNA"/>
</dbReference>
<accession>A0ABT0ADE2</accession>
<evidence type="ECO:0000313" key="3">
    <source>
        <dbReference type="Proteomes" id="UP001162802"/>
    </source>
</evidence>
<sequence>MLFLTLYQIIDYLVNIIVFVVIVQFVLGLLIAFNVVNMHNQFVATIYQALNAILEPLLRPIRKFMPNTGAIDFSPMVLIIGLTILQIILANLARAYA</sequence>